<accession>A0A1I5MK74</accession>
<protein>
    <submittedName>
        <fullName evidence="4">Uncharacterized alpha/beta hydrolase domain</fullName>
    </submittedName>
</protein>
<organism evidence="4 5">
    <name type="scientific">Ectopseudomonas composti</name>
    <dbReference type="NCBI Taxonomy" id="658457"/>
    <lineage>
        <taxon>Bacteria</taxon>
        <taxon>Pseudomonadati</taxon>
        <taxon>Pseudomonadota</taxon>
        <taxon>Gammaproteobacteria</taxon>
        <taxon>Pseudomonadales</taxon>
        <taxon>Pseudomonadaceae</taxon>
        <taxon>Ectopseudomonas</taxon>
    </lineage>
</organism>
<dbReference type="EMBL" id="FOWP01000005">
    <property type="protein sequence ID" value="SFP09949.1"/>
    <property type="molecule type" value="Genomic_DNA"/>
</dbReference>
<reference evidence="4 5" key="1">
    <citation type="submission" date="2016-10" db="EMBL/GenBank/DDBJ databases">
        <authorList>
            <person name="de Groot N.N."/>
        </authorList>
    </citation>
    <scope>NUCLEOTIDE SEQUENCE [LARGE SCALE GENOMIC DNA]</scope>
    <source>
        <strain evidence="4 5">CCUG 59231</strain>
    </source>
</reference>
<gene>
    <name evidence="4" type="ORF">SAMN05216601_105256</name>
</gene>
<dbReference type="RefSeq" id="WP_074938806.1">
    <property type="nucleotide sequence ID" value="NZ_FOWP01000005.1"/>
</dbReference>
<sequence>MSKTLKPQPASVLVARPFERTGLPIDSSEVATNIRSQNRDEKKAWSKAVNAAATQGDEVPEPCCKTLHISLCFDGTNNHEPSDSIADPICTSNVARLYHASLEKTEKGFFRYYSPGVGTVFEEIKEYLPSQAGLIGARGGEDRINWGLTRLIAALKETLKEAGQEPLSLSQTQALVEAMGTNWVASVLSGGLLENGTRKRKAAIQPYEDELTSLLEQRSSAGEKPEILALRLYVYGFSRGAAQARAFANWLMELTRRQNGEASEYRFAGLPISIEFLGLFDTVAAVGLADSAPFAAGHMDWASGTMRLPDESQVQACMPTGLPEDCHFLKRCVHLVSAHEQRASFPLDSIRRREKTADGKSDETKASAYRKDSWEYVYPGMHSDVGGGYPPGDQGKARGGQGELLSQIPLHHMYRSAFAAGAPLQVPESVLSDSQKGEPWRVMEPRTEVAFSISEVLVTRFNAWQKQAKARPLEDVIKREQALITAWRIDRYAGGIDTQGFYSHVKNQDMSDEQQDALKRLHAHKLAENAAAAQGKEAPVLSTGKQRQREADLELVGGSEAYARINTNKAFEPALDDRQLRRAAAEFKRDYERSWGVDEDTFSIGGIVDMLLGGTVYLINEEDEAQEYAELYLNGSDRHRELFVTRGVIANGQQALVELFDEQVHDSRAWFTNSSLFGEREPFTDYFRYRLVHFDNESNKSLSVLATAGRVVGVGIALASVGLSIKKRNPRYLLGLFLPSLATPVLTGRPGLPAFPQISAFDPLTGIALPMMQGMEAVRAFTQKPGDVVAMLNAMPLPVPLTDQTATTPELQAVFKAAETAKAVKAANDSGDMSGLLGQAMDMVDTGAPKPALQSPGWLDQAKGMAKDLTG</sequence>
<dbReference type="Proteomes" id="UP000182400">
    <property type="component" value="Unassembled WGS sequence"/>
</dbReference>
<feature type="domain" description="T6SS Phospholipase effector Tle1-like catalytic" evidence="2">
    <location>
        <begin position="261"/>
        <end position="415"/>
    </location>
</feature>
<proteinExistence type="predicted"/>
<dbReference type="GO" id="GO:0016787">
    <property type="term" value="F:hydrolase activity"/>
    <property type="evidence" value="ECO:0007669"/>
    <property type="project" value="UniProtKB-KW"/>
</dbReference>
<dbReference type="PANTHER" id="PTHR33840">
    <property type="match status" value="1"/>
</dbReference>
<evidence type="ECO:0000259" key="3">
    <source>
        <dbReference type="Pfam" id="PF22137"/>
    </source>
</evidence>
<evidence type="ECO:0000313" key="4">
    <source>
        <dbReference type="EMBL" id="SFP09949.1"/>
    </source>
</evidence>
<dbReference type="InterPro" id="IPR054388">
    <property type="entry name" value="Tle1-like_C"/>
</dbReference>
<dbReference type="AlphaFoldDB" id="A0A1I5MK74"/>
<feature type="domain" description="T6SS Phospholipase effector Tle1-like catalytic" evidence="2">
    <location>
        <begin position="69"/>
        <end position="254"/>
    </location>
</feature>
<evidence type="ECO:0000256" key="1">
    <source>
        <dbReference type="SAM" id="MobiDB-lite"/>
    </source>
</evidence>
<feature type="domain" description="T6SS Phospholipase effector Tle1-like C-terminal" evidence="3">
    <location>
        <begin position="457"/>
        <end position="811"/>
    </location>
</feature>
<dbReference type="Pfam" id="PF09994">
    <property type="entry name" value="T6SS_Tle1-like_cat"/>
    <property type="match status" value="2"/>
</dbReference>
<name>A0A1I5MK74_9GAMM</name>
<dbReference type="Pfam" id="PF22137">
    <property type="entry name" value="T6SS_Tle1-like_C"/>
    <property type="match status" value="1"/>
</dbReference>
<evidence type="ECO:0000313" key="5">
    <source>
        <dbReference type="Proteomes" id="UP000182400"/>
    </source>
</evidence>
<dbReference type="InterPro" id="IPR018712">
    <property type="entry name" value="Tle1-like_cat"/>
</dbReference>
<evidence type="ECO:0000259" key="2">
    <source>
        <dbReference type="Pfam" id="PF09994"/>
    </source>
</evidence>
<feature type="region of interest" description="Disordered" evidence="1">
    <location>
        <begin position="849"/>
        <end position="871"/>
    </location>
</feature>
<keyword evidence="4" id="KW-0378">Hydrolase</keyword>
<dbReference type="OrthoDB" id="4378831at2"/>
<dbReference type="PANTHER" id="PTHR33840:SF1">
    <property type="entry name" value="TLE1 PHOSPHOLIPASE DOMAIN-CONTAINING PROTEIN"/>
    <property type="match status" value="1"/>
</dbReference>